<evidence type="ECO:0000313" key="3">
    <source>
        <dbReference type="Proteomes" id="UP000095085"/>
    </source>
</evidence>
<dbReference type="EMBL" id="KV454540">
    <property type="protein sequence ID" value="ODV67529.1"/>
    <property type="molecule type" value="Genomic_DNA"/>
</dbReference>
<dbReference type="PANTHER" id="PTHR40375">
    <property type="entry name" value="SPORULATION-SPECIFIC PROTEIN 22"/>
    <property type="match status" value="1"/>
</dbReference>
<dbReference type="PANTHER" id="PTHR40375:SF2">
    <property type="entry name" value="SPORULATION-SPECIFIC PROTEIN 22"/>
    <property type="match status" value="1"/>
</dbReference>
<sequence>MQAVLAGDLAELEAAASRVWNAATISSRSIQNDGSPLIAQVKLVSITILRIHDYGNRNLVNGQMRCLKCSLKSFEYCINCKLREAAKKVKGFSDVLILQFSSIETEGYVLEQLNSYKAKWQVLFLSLALLCCEFDEAKIYERNLNSNFLSSLWNPQTLEICKILYNSSVDLFSSNSMANCLVFIRACLNYIEFENATSNEKLDQRYIKLKLSLLLVECLKLENKTENNHTVEITLKMLQKEFDNCLDVYVSTLNYWRDKKTQVVVDIQEIMMTMVKSVPSRDCHEGIVNVLKNLSAFNYKALLICLDYLFANYSSPHETHDKLENLFITRMWITISKRCNLPSSFLLKDVKGYFKLAEKTFAKSISEKTRSWITTMIWKEGSLALKSRFYEEALAWFEIGLSRNLFSIEDLTDPNNDKGKLLKNVFKQFITIGEILRSHI</sequence>
<keyword evidence="3" id="KW-1185">Reference proteome</keyword>
<dbReference type="GO" id="GO:0090173">
    <property type="term" value="P:regulation of synaptonemal complex assembly"/>
    <property type="evidence" value="ECO:0007669"/>
    <property type="project" value="InterPro"/>
</dbReference>
<dbReference type="InterPro" id="IPR013940">
    <property type="entry name" value="Spo22/ZIP4/TEX11"/>
</dbReference>
<dbReference type="GO" id="GO:0051321">
    <property type="term" value="P:meiotic cell cycle"/>
    <property type="evidence" value="ECO:0007669"/>
    <property type="project" value="UniProtKB-KW"/>
</dbReference>
<evidence type="ECO:0000313" key="2">
    <source>
        <dbReference type="EMBL" id="ODV67529.1"/>
    </source>
</evidence>
<dbReference type="InterPro" id="IPR039057">
    <property type="entry name" value="Spo22/ZIP4"/>
</dbReference>
<dbReference type="OrthoDB" id="65716at2759"/>
<evidence type="ECO:0000256" key="1">
    <source>
        <dbReference type="ARBA" id="ARBA00023254"/>
    </source>
</evidence>
<accession>A0A1E4RJT0</accession>
<reference evidence="3" key="1">
    <citation type="submission" date="2016-05" db="EMBL/GenBank/DDBJ databases">
        <title>Comparative genomics of biotechnologically important yeasts.</title>
        <authorList>
            <consortium name="DOE Joint Genome Institute"/>
            <person name="Riley R."/>
            <person name="Haridas S."/>
            <person name="Wolfe K.H."/>
            <person name="Lopes M.R."/>
            <person name="Hittinger C.T."/>
            <person name="Goker M."/>
            <person name="Salamov A."/>
            <person name="Wisecaver J."/>
            <person name="Long T.M."/>
            <person name="Aerts A.L."/>
            <person name="Barry K."/>
            <person name="Choi C."/>
            <person name="Clum A."/>
            <person name="Coughlan A.Y."/>
            <person name="Deshpande S."/>
            <person name="Douglass A.P."/>
            <person name="Hanson S.J."/>
            <person name="Klenk H.-P."/>
            <person name="Labutti K."/>
            <person name="Lapidus A."/>
            <person name="Lindquist E."/>
            <person name="Lipzen A."/>
            <person name="Meier-Kolthoff J.P."/>
            <person name="Ohm R.A."/>
            <person name="Otillar R.P."/>
            <person name="Pangilinan J."/>
            <person name="Peng Y."/>
            <person name="Rokas A."/>
            <person name="Rosa C.A."/>
            <person name="Scheuner C."/>
            <person name="Sibirny A.A."/>
            <person name="Slot J.C."/>
            <person name="Stielow J.B."/>
            <person name="Sun H."/>
            <person name="Kurtzman C.P."/>
            <person name="Blackwell M."/>
            <person name="Grigoriev I.V."/>
            <person name="Jeffries T.W."/>
        </authorList>
    </citation>
    <scope>NUCLEOTIDE SEQUENCE [LARGE SCALE GENOMIC DNA]</scope>
    <source>
        <strain evidence="3">NRRL Y-1933</strain>
    </source>
</reference>
<protein>
    <recommendedName>
        <fullName evidence="4">Protein ZIP4 homolog</fullName>
    </recommendedName>
</protein>
<keyword evidence="1" id="KW-0469">Meiosis</keyword>
<name>A0A1E4RJT0_9ASCO</name>
<dbReference type="AlphaFoldDB" id="A0A1E4RJT0"/>
<organism evidence="2 3">
    <name type="scientific">Hyphopichia burtonii NRRL Y-1933</name>
    <dbReference type="NCBI Taxonomy" id="984485"/>
    <lineage>
        <taxon>Eukaryota</taxon>
        <taxon>Fungi</taxon>
        <taxon>Dikarya</taxon>
        <taxon>Ascomycota</taxon>
        <taxon>Saccharomycotina</taxon>
        <taxon>Pichiomycetes</taxon>
        <taxon>Debaryomycetaceae</taxon>
        <taxon>Hyphopichia</taxon>
    </lineage>
</organism>
<evidence type="ECO:0008006" key="4">
    <source>
        <dbReference type="Google" id="ProtNLM"/>
    </source>
</evidence>
<proteinExistence type="predicted"/>
<dbReference type="Pfam" id="PF08631">
    <property type="entry name" value="SPO22"/>
    <property type="match status" value="1"/>
</dbReference>
<dbReference type="RefSeq" id="XP_020076596.1">
    <property type="nucleotide sequence ID" value="XM_020222983.1"/>
</dbReference>
<dbReference type="Proteomes" id="UP000095085">
    <property type="component" value="Unassembled WGS sequence"/>
</dbReference>
<gene>
    <name evidence="2" type="ORF">HYPBUDRAFT_196354</name>
</gene>
<dbReference type="GeneID" id="30997532"/>
<dbReference type="STRING" id="984485.A0A1E4RJT0"/>